<feature type="region of interest" description="Disordered" evidence="5">
    <location>
        <begin position="16"/>
        <end position="49"/>
    </location>
</feature>
<keyword evidence="8" id="KW-1185">Reference proteome</keyword>
<comment type="similarity">
    <text evidence="2">Belongs to the IQD family.</text>
</comment>
<feature type="domain" description="DUF4005" evidence="6">
    <location>
        <begin position="284"/>
        <end position="374"/>
    </location>
</feature>
<feature type="compositionally biased region" description="Basic and acidic residues" evidence="5">
    <location>
        <begin position="395"/>
        <end position="417"/>
    </location>
</feature>
<gene>
    <name evidence="7" type="primary">IQD14</name>
    <name evidence="7" type="ORF">AXF42_Ash007236</name>
</gene>
<dbReference type="Pfam" id="PF00612">
    <property type="entry name" value="IQ"/>
    <property type="match status" value="2"/>
</dbReference>
<dbReference type="PROSITE" id="PS50096">
    <property type="entry name" value="IQ"/>
    <property type="match status" value="2"/>
</dbReference>
<feature type="compositionally biased region" description="Basic and acidic residues" evidence="5">
    <location>
        <begin position="16"/>
        <end position="25"/>
    </location>
</feature>
<dbReference type="InterPro" id="IPR027417">
    <property type="entry name" value="P-loop_NTPase"/>
</dbReference>
<evidence type="ECO:0000256" key="2">
    <source>
        <dbReference type="ARBA" id="ARBA00024341"/>
    </source>
</evidence>
<dbReference type="SMART" id="SM00015">
    <property type="entry name" value="IQ"/>
    <property type="match status" value="2"/>
</dbReference>
<dbReference type="GO" id="GO:0005516">
    <property type="term" value="F:calmodulin binding"/>
    <property type="evidence" value="ECO:0007669"/>
    <property type="project" value="UniProtKB-KW"/>
</dbReference>
<reference evidence="7 8" key="1">
    <citation type="journal article" date="2017" name="Nature">
        <title>The Apostasia genome and the evolution of orchids.</title>
        <authorList>
            <person name="Zhang G.Q."/>
            <person name="Liu K.W."/>
            <person name="Li Z."/>
            <person name="Lohaus R."/>
            <person name="Hsiao Y.Y."/>
            <person name="Niu S.C."/>
            <person name="Wang J.Y."/>
            <person name="Lin Y.C."/>
            <person name="Xu Q."/>
            <person name="Chen L.J."/>
            <person name="Yoshida K."/>
            <person name="Fujiwara S."/>
            <person name="Wang Z.W."/>
            <person name="Zhang Y.Q."/>
            <person name="Mitsuda N."/>
            <person name="Wang M."/>
            <person name="Liu G.H."/>
            <person name="Pecoraro L."/>
            <person name="Huang H.X."/>
            <person name="Xiao X.J."/>
            <person name="Lin M."/>
            <person name="Wu X.Y."/>
            <person name="Wu W.L."/>
            <person name="Chen Y.Y."/>
            <person name="Chang S.B."/>
            <person name="Sakamoto S."/>
            <person name="Ohme-Takagi M."/>
            <person name="Yagi M."/>
            <person name="Zeng S.J."/>
            <person name="Shen C.Y."/>
            <person name="Yeh C.M."/>
            <person name="Luo Y.B."/>
            <person name="Tsai W.C."/>
            <person name="Van de Peer Y."/>
            <person name="Liu Z.J."/>
        </authorList>
    </citation>
    <scope>NUCLEOTIDE SEQUENCE [LARGE SCALE GENOMIC DNA]</scope>
    <source>
        <strain evidence="8">cv. Shenzhen</strain>
        <tissue evidence="7">Stem</tissue>
    </source>
</reference>
<dbReference type="InterPro" id="IPR025064">
    <property type="entry name" value="DUF4005"/>
</dbReference>
<proteinExistence type="inferred from homology"/>
<evidence type="ECO:0000259" key="6">
    <source>
        <dbReference type="Pfam" id="PF13178"/>
    </source>
</evidence>
<comment type="function">
    <text evidence="4">May be involved in cooperative interactions with calmodulins or calmodulin-like proteins. Recruits calmodulin proteins to microtubules, thus being a potential scaffold in cellular signaling and trafficking. May associate with nucleic acids and regulate gene expression at the transcriptional or post-transcriptional level.</text>
</comment>
<evidence type="ECO:0000256" key="1">
    <source>
        <dbReference type="ARBA" id="ARBA00022860"/>
    </source>
</evidence>
<dbReference type="OrthoDB" id="1704267at2759"/>
<dbReference type="CDD" id="cd23767">
    <property type="entry name" value="IQCD"/>
    <property type="match status" value="1"/>
</dbReference>
<dbReference type="Pfam" id="PF13178">
    <property type="entry name" value="DUF4005"/>
    <property type="match status" value="1"/>
</dbReference>
<dbReference type="EMBL" id="KZ451903">
    <property type="protein sequence ID" value="PKA64491.1"/>
    <property type="molecule type" value="Genomic_DNA"/>
</dbReference>
<name>A0A2I0B9Q5_9ASPA</name>
<evidence type="ECO:0000313" key="7">
    <source>
        <dbReference type="EMBL" id="PKA64491.1"/>
    </source>
</evidence>
<dbReference type="SUPFAM" id="SSF52540">
    <property type="entry name" value="P-loop containing nucleoside triphosphate hydrolases"/>
    <property type="match status" value="1"/>
</dbReference>
<evidence type="ECO:0000256" key="5">
    <source>
        <dbReference type="SAM" id="MobiDB-lite"/>
    </source>
</evidence>
<evidence type="ECO:0000313" key="8">
    <source>
        <dbReference type="Proteomes" id="UP000236161"/>
    </source>
</evidence>
<evidence type="ECO:0000256" key="4">
    <source>
        <dbReference type="ARBA" id="ARBA00045534"/>
    </source>
</evidence>
<dbReference type="InterPro" id="IPR000048">
    <property type="entry name" value="IQ_motif_EF-hand-BS"/>
</dbReference>
<sequence>MGRATKWLRSLLGGKRERREHKDEAAAAASISTENGREKKRWSFKSGRDSGNTAGRFLEESMDMELLQTLYAETDKEQSNHALAVAAATAAAADAAVTAAQAAVAVVQLTSRGRSNMPGIIAVQELLAAIKIQKVFRGYLAKKALRALKALVKLQALARGYLVRKQAADIFHRMQSLVRAQATIRAQRSRALLLEHIERFSEAGGDKTVMFLSQQPSTSLDSTSTKIIEIDICRPKSRSSTEVGDEAFPNSISGQFPARISIPDCPDFNDYDWSFPAGKCRCSSTAQNTPRYLNHGSGLAPRTPAKSAVGVSGDVMLRRSVNSAHSPNYMVKTQSFEAKVRSQSTPKQRAEAMRSRKRIPLGEVLEVKQARASLSGIGMKRAPLLPPPAAPAAAARRDGSLELSRATERDFHLQSQW</sequence>
<dbReference type="PANTHER" id="PTHR32295:SF10">
    <property type="entry name" value="PROTEIN IQ-DOMAIN 25"/>
    <property type="match status" value="1"/>
</dbReference>
<dbReference type="Proteomes" id="UP000236161">
    <property type="component" value="Unassembled WGS sequence"/>
</dbReference>
<keyword evidence="1" id="KW-0112">Calmodulin-binding</keyword>
<accession>A0A2I0B9Q5</accession>
<comment type="subunit">
    <text evidence="3">Binds to multiple calmodulin (CaM) in the presence of Ca(2+) and CaM-like proteins.</text>
</comment>
<dbReference type="STRING" id="1088818.A0A2I0B9Q5"/>
<dbReference type="PANTHER" id="PTHR32295">
    <property type="entry name" value="IQ-DOMAIN 5-RELATED"/>
    <property type="match status" value="1"/>
</dbReference>
<dbReference type="Gene3D" id="1.20.5.190">
    <property type="match status" value="1"/>
</dbReference>
<feature type="region of interest" description="Disordered" evidence="5">
    <location>
        <begin position="383"/>
        <end position="417"/>
    </location>
</feature>
<protein>
    <submittedName>
        <fullName evidence="7">Protein IQ-domain 14</fullName>
    </submittedName>
</protein>
<evidence type="ECO:0000256" key="3">
    <source>
        <dbReference type="ARBA" id="ARBA00024378"/>
    </source>
</evidence>
<dbReference type="AlphaFoldDB" id="A0A2I0B9Q5"/>
<organism evidence="7 8">
    <name type="scientific">Apostasia shenzhenica</name>
    <dbReference type="NCBI Taxonomy" id="1088818"/>
    <lineage>
        <taxon>Eukaryota</taxon>
        <taxon>Viridiplantae</taxon>
        <taxon>Streptophyta</taxon>
        <taxon>Embryophyta</taxon>
        <taxon>Tracheophyta</taxon>
        <taxon>Spermatophyta</taxon>
        <taxon>Magnoliopsida</taxon>
        <taxon>Liliopsida</taxon>
        <taxon>Asparagales</taxon>
        <taxon>Orchidaceae</taxon>
        <taxon>Apostasioideae</taxon>
        <taxon>Apostasia</taxon>
    </lineage>
</organism>